<feature type="transmembrane region" description="Helical" evidence="1">
    <location>
        <begin position="31"/>
        <end position="47"/>
    </location>
</feature>
<keyword evidence="1" id="KW-0472">Membrane</keyword>
<keyword evidence="3" id="KW-1185">Reference proteome</keyword>
<keyword evidence="1" id="KW-1133">Transmembrane helix</keyword>
<proteinExistence type="predicted"/>
<evidence type="ECO:0000256" key="1">
    <source>
        <dbReference type="SAM" id="Phobius"/>
    </source>
</evidence>
<protein>
    <submittedName>
        <fullName evidence="2">Uncharacterized protein</fullName>
    </submittedName>
</protein>
<feature type="transmembrane region" description="Helical" evidence="1">
    <location>
        <begin position="7"/>
        <end position="25"/>
    </location>
</feature>
<dbReference type="Proteomes" id="UP000073604">
    <property type="component" value="Chromosome"/>
</dbReference>
<organism evidence="2 3">
    <name type="scientific">Thermococcus peptonophilus</name>
    <dbReference type="NCBI Taxonomy" id="53952"/>
    <lineage>
        <taxon>Archaea</taxon>
        <taxon>Methanobacteriati</taxon>
        <taxon>Methanobacteriota</taxon>
        <taxon>Thermococci</taxon>
        <taxon>Thermococcales</taxon>
        <taxon>Thermococcaceae</taxon>
        <taxon>Thermococcus</taxon>
    </lineage>
</organism>
<dbReference type="STRING" id="53952.A0127_03570"/>
<dbReference type="AlphaFoldDB" id="A0A142CU62"/>
<dbReference type="RefSeq" id="WP_062388062.1">
    <property type="nucleotide sequence ID" value="NZ_CP014750.1"/>
</dbReference>
<dbReference type="OrthoDB" id="86311at2157"/>
<dbReference type="EMBL" id="CP014750">
    <property type="protein sequence ID" value="AMQ18314.1"/>
    <property type="molecule type" value="Genomic_DNA"/>
</dbReference>
<keyword evidence="1" id="KW-0812">Transmembrane</keyword>
<evidence type="ECO:0000313" key="2">
    <source>
        <dbReference type="EMBL" id="AMQ18314.1"/>
    </source>
</evidence>
<sequence length="110" mass="12472">MRLKPLMISTLLLTVYGLMFMGYYYRTGSRVYLAFSLFALTLAYGTGRKTKIAVKVTLIFAGLEFLMALFYLISGALVYAVDAAMSFFIIHDIMSYIGEVYKEEKEKASE</sequence>
<feature type="transmembrane region" description="Helical" evidence="1">
    <location>
        <begin position="54"/>
        <end position="73"/>
    </location>
</feature>
<dbReference type="GeneID" id="27139594"/>
<reference evidence="3" key="1">
    <citation type="submission" date="2016-03" db="EMBL/GenBank/DDBJ databases">
        <authorList>
            <person name="Oger P.M."/>
        </authorList>
    </citation>
    <scope>NUCLEOTIDE SEQUENCE [LARGE SCALE GENOMIC DNA]</scope>
    <source>
        <strain evidence="3">OG-1</strain>
    </source>
</reference>
<evidence type="ECO:0000313" key="3">
    <source>
        <dbReference type="Proteomes" id="UP000073604"/>
    </source>
</evidence>
<accession>A0A142CU62</accession>
<dbReference type="KEGG" id="tpep:A0127_03570"/>
<gene>
    <name evidence="2" type="ORF">A0127_03570</name>
</gene>
<name>A0A142CU62_9EURY</name>